<dbReference type="EMBL" id="CP104214">
    <property type="protein sequence ID" value="UWX69148.1"/>
    <property type="molecule type" value="Genomic_DNA"/>
</dbReference>
<dbReference type="AlphaFoldDB" id="A0AB38TR41"/>
<dbReference type="RefSeq" id="WP_105851192.1">
    <property type="nucleotide sequence ID" value="NZ_CADEQD010000001.1"/>
</dbReference>
<evidence type="ECO:0000313" key="1">
    <source>
        <dbReference type="EMBL" id="UWX69148.1"/>
    </source>
</evidence>
<accession>A0AB38TR41</accession>
<organism evidence="1 2">
    <name type="scientific">Burkholderia gladioli</name>
    <name type="common">Pseudomonas marginata</name>
    <name type="synonym">Phytomonas marginata</name>
    <dbReference type="NCBI Taxonomy" id="28095"/>
    <lineage>
        <taxon>Bacteria</taxon>
        <taxon>Pseudomonadati</taxon>
        <taxon>Pseudomonadota</taxon>
        <taxon>Betaproteobacteria</taxon>
        <taxon>Burkholderiales</taxon>
        <taxon>Burkholderiaceae</taxon>
        <taxon>Burkholderia</taxon>
    </lineage>
</organism>
<sequence length="222" mass="25469">MPSITDLAKKFDIQTLCPDGNWIYTSSCIKTRDEPISAEQYLKFAENDLSDGESERHLINALTNAKRALHLRMEDVCLGFGFASYGGMRSFPRMVEFIARVGVTAPRILNRLNQLRNQVEHEYLVPSRSEVETFIDVTSLFAASTQRWINRQPSDIEIHQCIVACGESVFLKAMTFSWEAGLVRLHFADTKDCFRSQKEVIEFRCPAEEFFLCARLALDNEW</sequence>
<proteinExistence type="predicted"/>
<dbReference type="Proteomes" id="UP001059745">
    <property type="component" value="Chromosome 1"/>
</dbReference>
<evidence type="ECO:0008006" key="3">
    <source>
        <dbReference type="Google" id="ProtNLM"/>
    </source>
</evidence>
<name>A0AB38TR41_BURGA</name>
<evidence type="ECO:0000313" key="2">
    <source>
        <dbReference type="Proteomes" id="UP001059745"/>
    </source>
</evidence>
<gene>
    <name evidence="1" type="ORF">NYZ96_13065</name>
</gene>
<protein>
    <recommendedName>
        <fullName evidence="3">DUF4145 domain-containing protein</fullName>
    </recommendedName>
</protein>
<reference evidence="1" key="1">
    <citation type="submission" date="2022-09" db="EMBL/GenBank/DDBJ databases">
        <title>Genomic of Burkholderia gladioli.</title>
        <authorList>
            <person name="Wu H."/>
        </authorList>
    </citation>
    <scope>NUCLEOTIDE SEQUENCE</scope>
    <source>
        <strain evidence="1">ZN-S4</strain>
    </source>
</reference>